<accession>A0A095XSI5</accession>
<dbReference type="PANTHER" id="PTHR13504:SF38">
    <property type="entry name" value="FIDO DOMAIN-CONTAINING PROTEIN"/>
    <property type="match status" value="1"/>
</dbReference>
<feature type="binding site" evidence="2">
    <location>
        <begin position="244"/>
        <end position="251"/>
    </location>
    <ligand>
        <name>ATP</name>
        <dbReference type="ChEBI" id="CHEBI:30616"/>
    </ligand>
</feature>
<sequence>MYRYFYVDKEVANNKDKKADKRVGEAAPAEAPPDRGERAGLLEPLLVSDTSRHRAALSDLALELTAESTRLRTALPESIASALATLVRAMNCYYSNLIEGHDTHPVDIERALADDFSAEPKQRNLQLEAKAHIEVQKWIDEGGLVGRATTESGVREIHERFCAHLPPELLIVEDNETGEELDMIPGAYRVRDVIVGRHVAVSPGAVPRFMQRFEEGYAKLGKTDRILCAASAHHRLLWIHPFFDGNGRVARLMSHALLLEALDTGGLWSVARGLARAESEYKKLLQACDLPRRNDLDGRGNLSEETLAEFTRFVLETCIDQVTFMRGLMEPERLRDRVMIWAEEETRGGRLPGKAKELLSAILYRGEVQRGDVAEIVGASARTARRVVSELTDIGVVQSASPRAPVQLRFPAELAGRWMPGLFPDKK</sequence>
<dbReference type="Proteomes" id="UP000029640">
    <property type="component" value="Unassembled WGS sequence"/>
</dbReference>
<dbReference type="HOGENOM" id="CLU_666714_0_0_6"/>
<feature type="active site" evidence="1">
    <location>
        <position position="240"/>
    </location>
</feature>
<keyword evidence="2" id="KW-0067">ATP-binding</keyword>
<dbReference type="InterPro" id="IPR003812">
    <property type="entry name" value="Fido"/>
</dbReference>
<feature type="binding site" evidence="2">
    <location>
        <begin position="195"/>
        <end position="198"/>
    </location>
    <ligand>
        <name>ATP</name>
        <dbReference type="ChEBI" id="CHEBI:30616"/>
    </ligand>
</feature>
<dbReference type="SUPFAM" id="SSF140931">
    <property type="entry name" value="Fic-like"/>
    <property type="match status" value="1"/>
</dbReference>
<feature type="region of interest" description="Disordered" evidence="3">
    <location>
        <begin position="16"/>
        <end position="39"/>
    </location>
</feature>
<dbReference type="PROSITE" id="PS51459">
    <property type="entry name" value="FIDO"/>
    <property type="match status" value="1"/>
</dbReference>
<dbReference type="EMBL" id="AUVB01000089">
    <property type="protein sequence ID" value="KGE02611.1"/>
    <property type="molecule type" value="Genomic_DNA"/>
</dbReference>
<dbReference type="PANTHER" id="PTHR13504">
    <property type="entry name" value="FIDO DOMAIN-CONTAINING PROTEIN DDB_G0283145"/>
    <property type="match status" value="1"/>
</dbReference>
<evidence type="ECO:0000313" key="6">
    <source>
        <dbReference type="Proteomes" id="UP000029640"/>
    </source>
</evidence>
<keyword evidence="2" id="KW-0547">Nucleotide-binding</keyword>
<dbReference type="RefSeq" id="WP_084592481.1">
    <property type="nucleotide sequence ID" value="NZ_KN234753.1"/>
</dbReference>
<dbReference type="InterPro" id="IPR040198">
    <property type="entry name" value="Fido_containing"/>
</dbReference>
<protein>
    <recommendedName>
        <fullName evidence="4">Fido domain-containing protein</fullName>
    </recommendedName>
</protein>
<dbReference type="Gene3D" id="1.10.3290.10">
    <property type="entry name" value="Fido-like domain"/>
    <property type="match status" value="1"/>
</dbReference>
<dbReference type="InterPro" id="IPR036597">
    <property type="entry name" value="Fido-like_dom_sf"/>
</dbReference>
<gene>
    <name evidence="5" type="ORF">HRUBRA_02876</name>
</gene>
<dbReference type="Pfam" id="PF02661">
    <property type="entry name" value="Fic"/>
    <property type="match status" value="1"/>
</dbReference>
<evidence type="ECO:0000259" key="4">
    <source>
        <dbReference type="PROSITE" id="PS51459"/>
    </source>
</evidence>
<dbReference type="eggNOG" id="COG3177">
    <property type="taxonomic scope" value="Bacteria"/>
</dbReference>
<feature type="domain" description="Fido" evidence="4">
    <location>
        <begin position="149"/>
        <end position="316"/>
    </location>
</feature>
<evidence type="ECO:0000256" key="2">
    <source>
        <dbReference type="PIRSR" id="PIRSR640198-2"/>
    </source>
</evidence>
<keyword evidence="6" id="KW-1185">Reference proteome</keyword>
<dbReference type="AlphaFoldDB" id="A0A095XSI5"/>
<dbReference type="PATRIC" id="fig|1265313.6.peg.2829"/>
<evidence type="ECO:0000256" key="1">
    <source>
        <dbReference type="PIRSR" id="PIRSR640198-1"/>
    </source>
</evidence>
<reference evidence="5 6" key="1">
    <citation type="journal article" date="2014" name="Genome Announc.">
        <title>Genome Sequence of Gammaproteobacterial Pseudohaliea rubra Type Strain DSM 19751, Isolated from Coastal Seawater of the Mediterranean Sea.</title>
        <authorList>
            <person name="Spring S."/>
            <person name="Fiebig A."/>
            <person name="Riedel T."/>
            <person name="Goker M."/>
            <person name="Klenk H.P."/>
        </authorList>
    </citation>
    <scope>NUCLEOTIDE SEQUENCE [LARGE SCALE GENOMIC DNA]</scope>
    <source>
        <strain evidence="5 6">DSM 19751</strain>
    </source>
</reference>
<dbReference type="OrthoDB" id="9807853at2"/>
<dbReference type="GO" id="GO:0005524">
    <property type="term" value="F:ATP binding"/>
    <property type="evidence" value="ECO:0007669"/>
    <property type="project" value="UniProtKB-KW"/>
</dbReference>
<evidence type="ECO:0000313" key="5">
    <source>
        <dbReference type="EMBL" id="KGE02611.1"/>
    </source>
</evidence>
<name>A0A095XSI5_9GAMM</name>
<proteinExistence type="predicted"/>
<organism evidence="5 6">
    <name type="scientific">Pseudohaliea rubra DSM 19751</name>
    <dbReference type="NCBI Taxonomy" id="1265313"/>
    <lineage>
        <taxon>Bacteria</taxon>
        <taxon>Pseudomonadati</taxon>
        <taxon>Pseudomonadota</taxon>
        <taxon>Gammaproteobacteria</taxon>
        <taxon>Cellvibrionales</taxon>
        <taxon>Halieaceae</taxon>
        <taxon>Pseudohaliea</taxon>
    </lineage>
</organism>
<evidence type="ECO:0000256" key="3">
    <source>
        <dbReference type="SAM" id="MobiDB-lite"/>
    </source>
</evidence>
<comment type="caution">
    <text evidence="5">The sequence shown here is derived from an EMBL/GenBank/DDBJ whole genome shotgun (WGS) entry which is preliminary data.</text>
</comment>